<name>A0ABU0THT3_9FLAO</name>
<dbReference type="InterPro" id="IPR004360">
    <property type="entry name" value="Glyas_Fos-R_dOase_dom"/>
</dbReference>
<dbReference type="InterPro" id="IPR029068">
    <property type="entry name" value="Glyas_Bleomycin-R_OHBP_Dase"/>
</dbReference>
<gene>
    <name evidence="2" type="ORF">QE404_001755</name>
</gene>
<reference evidence="2 3" key="1">
    <citation type="submission" date="2023-07" db="EMBL/GenBank/DDBJ databases">
        <title>Functional and genomic diversity of the sorghum phyllosphere microbiome.</title>
        <authorList>
            <person name="Shade A."/>
        </authorList>
    </citation>
    <scope>NUCLEOTIDE SEQUENCE [LARGE SCALE GENOMIC DNA]</scope>
    <source>
        <strain evidence="2 3">SORGH_AS_1064</strain>
    </source>
</reference>
<sequence>MIKFKRLDHVQICIPTGQEDKARRFYTDIIGLTEIPKPEALIANGGLWYRIADIQLHIGTEDNISKSKRHPAFEVENLEAIKKYLITHNVNIKEEIRIPGQQRFSFMDPFDNRIELLEKEKPEGTRETAKE</sequence>
<dbReference type="PANTHER" id="PTHR39175">
    <property type="entry name" value="FAMILY PROTEIN, PUTATIVE (AFU_ORTHOLOGUE AFUA_3G15060)-RELATED"/>
    <property type="match status" value="1"/>
</dbReference>
<dbReference type="PANTHER" id="PTHR39175:SF1">
    <property type="entry name" value="FAMILY PROTEIN, PUTATIVE (AFU_ORTHOLOGUE AFUA_3G15060)-RELATED"/>
    <property type="match status" value="1"/>
</dbReference>
<dbReference type="RefSeq" id="WP_307449255.1">
    <property type="nucleotide sequence ID" value="NZ_JAUTAL010000001.1"/>
</dbReference>
<dbReference type="EMBL" id="JAUTAL010000001">
    <property type="protein sequence ID" value="MDQ1096608.1"/>
    <property type="molecule type" value="Genomic_DNA"/>
</dbReference>
<keyword evidence="3" id="KW-1185">Reference proteome</keyword>
<protein>
    <submittedName>
        <fullName evidence="2">Catechol 2,3-dioxygenase-like lactoylglutathione lyase family enzyme</fullName>
    </submittedName>
</protein>
<accession>A0ABU0THT3</accession>
<evidence type="ECO:0000313" key="3">
    <source>
        <dbReference type="Proteomes" id="UP001225072"/>
    </source>
</evidence>
<organism evidence="2 3">
    <name type="scientific">Chryseobacterium camelliae</name>
    <dbReference type="NCBI Taxonomy" id="1265445"/>
    <lineage>
        <taxon>Bacteria</taxon>
        <taxon>Pseudomonadati</taxon>
        <taxon>Bacteroidota</taxon>
        <taxon>Flavobacteriia</taxon>
        <taxon>Flavobacteriales</taxon>
        <taxon>Weeksellaceae</taxon>
        <taxon>Chryseobacterium group</taxon>
        <taxon>Chryseobacterium</taxon>
    </lineage>
</organism>
<evidence type="ECO:0000313" key="2">
    <source>
        <dbReference type="EMBL" id="MDQ1096608.1"/>
    </source>
</evidence>
<dbReference type="InterPro" id="IPR037523">
    <property type="entry name" value="VOC_core"/>
</dbReference>
<dbReference type="PROSITE" id="PS51819">
    <property type="entry name" value="VOC"/>
    <property type="match status" value="1"/>
</dbReference>
<evidence type="ECO:0000259" key="1">
    <source>
        <dbReference type="PROSITE" id="PS51819"/>
    </source>
</evidence>
<feature type="domain" description="VOC" evidence="1">
    <location>
        <begin position="6"/>
        <end position="119"/>
    </location>
</feature>
<dbReference type="Pfam" id="PF00903">
    <property type="entry name" value="Glyoxalase"/>
    <property type="match status" value="1"/>
</dbReference>
<dbReference type="Gene3D" id="3.10.180.10">
    <property type="entry name" value="2,3-Dihydroxybiphenyl 1,2-Dioxygenase, domain 1"/>
    <property type="match status" value="1"/>
</dbReference>
<comment type="caution">
    <text evidence="2">The sequence shown here is derived from an EMBL/GenBank/DDBJ whole genome shotgun (WGS) entry which is preliminary data.</text>
</comment>
<dbReference type="Proteomes" id="UP001225072">
    <property type="component" value="Unassembled WGS sequence"/>
</dbReference>
<dbReference type="SUPFAM" id="SSF54593">
    <property type="entry name" value="Glyoxalase/Bleomycin resistance protein/Dihydroxybiphenyl dioxygenase"/>
    <property type="match status" value="1"/>
</dbReference>
<proteinExistence type="predicted"/>